<comment type="subunit">
    <text evidence="2">Homotetramer.</text>
</comment>
<dbReference type="GO" id="GO:0006260">
    <property type="term" value="P:DNA replication"/>
    <property type="evidence" value="ECO:0007669"/>
    <property type="project" value="InterPro"/>
</dbReference>
<dbReference type="InterPro" id="IPR011344">
    <property type="entry name" value="ssDNA-bd"/>
</dbReference>
<dbReference type="PIRSF" id="PIRSF002070">
    <property type="entry name" value="SSB"/>
    <property type="match status" value="1"/>
</dbReference>
<comment type="caution">
    <text evidence="4">The sequence shown here is derived from an EMBL/GenBank/DDBJ whole genome shotgun (WGS) entry which is preliminary data.</text>
</comment>
<proteinExistence type="inferred from homology"/>
<dbReference type="Gene3D" id="2.40.50.140">
    <property type="entry name" value="Nucleic acid-binding proteins"/>
    <property type="match status" value="1"/>
</dbReference>
<dbReference type="GO" id="GO:0003697">
    <property type="term" value="F:single-stranded DNA binding"/>
    <property type="evidence" value="ECO:0007669"/>
    <property type="project" value="UniProtKB-UniRule"/>
</dbReference>
<evidence type="ECO:0000256" key="3">
    <source>
        <dbReference type="PIRNR" id="PIRNR002070"/>
    </source>
</evidence>
<dbReference type="PANTHER" id="PTHR10302">
    <property type="entry name" value="SINGLE-STRANDED DNA-BINDING PROTEIN"/>
    <property type="match status" value="1"/>
</dbReference>
<name>A0A3A0VLM0_STAGA</name>
<dbReference type="HAMAP" id="MF_00984">
    <property type="entry name" value="SSB"/>
    <property type="match status" value="1"/>
</dbReference>
<dbReference type="NCBIfam" id="TIGR00621">
    <property type="entry name" value="ssb"/>
    <property type="match status" value="1"/>
</dbReference>
<dbReference type="PROSITE" id="PS50935">
    <property type="entry name" value="SSB"/>
    <property type="match status" value="1"/>
</dbReference>
<evidence type="ECO:0000313" key="5">
    <source>
        <dbReference type="Proteomes" id="UP000265541"/>
    </source>
</evidence>
<dbReference type="AlphaFoldDB" id="A0A3A0VLM0"/>
<evidence type="ECO:0000313" key="4">
    <source>
        <dbReference type="EMBL" id="RIP32923.1"/>
    </source>
</evidence>
<dbReference type="Proteomes" id="UP000265541">
    <property type="component" value="Unassembled WGS sequence"/>
</dbReference>
<dbReference type="InterPro" id="IPR012340">
    <property type="entry name" value="NA-bd_OB-fold"/>
</dbReference>
<dbReference type="InterPro" id="IPR000424">
    <property type="entry name" value="Primosome_PriB/ssb"/>
</dbReference>
<evidence type="ECO:0000256" key="1">
    <source>
        <dbReference type="ARBA" id="ARBA00023125"/>
    </source>
</evidence>
<reference evidence="4 5" key="1">
    <citation type="journal article" date="2016" name="Front. Microbiol.">
        <title>Comprehensive Phylogenetic Analysis of Bovine Non-aureus Staphylococci Species Based on Whole-Genome Sequencing.</title>
        <authorList>
            <person name="Naushad S."/>
            <person name="Barkema H.W."/>
            <person name="Luby C."/>
            <person name="Condas L.A."/>
            <person name="Nobrega D.B."/>
            <person name="Carson D.A."/>
            <person name="De Buck J."/>
        </authorList>
    </citation>
    <scope>NUCLEOTIDE SEQUENCE [LARGE SCALE GENOMIC DNA]</scope>
    <source>
        <strain evidence="4 5">SNUC 4781</strain>
    </source>
</reference>
<comment type="caution">
    <text evidence="2">Lacks conserved residue(s) required for the propagation of feature annotation.</text>
</comment>
<keyword evidence="1 2" id="KW-0238">DNA-binding</keyword>
<dbReference type="GO" id="GO:0009295">
    <property type="term" value="C:nucleoid"/>
    <property type="evidence" value="ECO:0007669"/>
    <property type="project" value="TreeGrafter"/>
</dbReference>
<organism evidence="4 5">
    <name type="scientific">Staphylococcus gallinarum</name>
    <dbReference type="NCBI Taxonomy" id="1293"/>
    <lineage>
        <taxon>Bacteria</taxon>
        <taxon>Bacillati</taxon>
        <taxon>Bacillota</taxon>
        <taxon>Bacilli</taxon>
        <taxon>Bacillales</taxon>
        <taxon>Staphylococcaceae</taxon>
        <taxon>Staphylococcus</taxon>
    </lineage>
</organism>
<dbReference type="CDD" id="cd04496">
    <property type="entry name" value="SSB_OBF"/>
    <property type="match status" value="1"/>
</dbReference>
<dbReference type="SUPFAM" id="SSF50249">
    <property type="entry name" value="Nucleic acid-binding proteins"/>
    <property type="match status" value="1"/>
</dbReference>
<accession>A0A3A0VLM0</accession>
<dbReference type="OrthoDB" id="9809878at2"/>
<dbReference type="Pfam" id="PF00436">
    <property type="entry name" value="SSB"/>
    <property type="match status" value="1"/>
</dbReference>
<sequence>MINNIVIVGRLTKDPQIYEKEGKKLATFCVAVNRNYKDKDQNTICDYLYCKAFGKLANNVERFTNQGSLVGVTGQLQSSKYEKEGQTHFVCEIFVESIKFMSKRYTKESTTNCETIPLDNQQRIIDQSEIINDKIFEIV</sequence>
<dbReference type="EMBL" id="QYJN01000007">
    <property type="protein sequence ID" value="RIP32923.1"/>
    <property type="molecule type" value="Genomic_DNA"/>
</dbReference>
<evidence type="ECO:0000256" key="2">
    <source>
        <dbReference type="HAMAP-Rule" id="MF_00984"/>
    </source>
</evidence>
<protein>
    <recommendedName>
        <fullName evidence="2 3">Single-stranded DNA-binding protein</fullName>
        <shortName evidence="2">SSB</shortName>
    </recommendedName>
</protein>
<dbReference type="PANTHER" id="PTHR10302:SF27">
    <property type="entry name" value="SINGLE-STRANDED DNA-BINDING PROTEIN"/>
    <property type="match status" value="1"/>
</dbReference>
<gene>
    <name evidence="4" type="ORF">BUZ14_12315</name>
</gene>
<dbReference type="RefSeq" id="WP_119486152.1">
    <property type="nucleotide sequence ID" value="NZ_QYJN01000007.1"/>
</dbReference>